<evidence type="ECO:0000313" key="2">
    <source>
        <dbReference type="Proteomes" id="UP000177140"/>
    </source>
</evidence>
<dbReference type="EMBL" id="MHTM01000038">
    <property type="protein sequence ID" value="OHA61311.1"/>
    <property type="molecule type" value="Genomic_DNA"/>
</dbReference>
<organism evidence="1 2">
    <name type="scientific">Candidatus Vogelbacteria bacterium RIFOXYD2_FULL_44_9</name>
    <dbReference type="NCBI Taxonomy" id="1802441"/>
    <lineage>
        <taxon>Bacteria</taxon>
        <taxon>Candidatus Vogeliibacteriota</taxon>
    </lineage>
</organism>
<evidence type="ECO:0000313" key="1">
    <source>
        <dbReference type="EMBL" id="OHA61311.1"/>
    </source>
</evidence>
<reference evidence="1 2" key="1">
    <citation type="journal article" date="2016" name="Nat. Commun.">
        <title>Thousands of microbial genomes shed light on interconnected biogeochemical processes in an aquifer system.</title>
        <authorList>
            <person name="Anantharaman K."/>
            <person name="Brown C.T."/>
            <person name="Hug L.A."/>
            <person name="Sharon I."/>
            <person name="Castelle C.J."/>
            <person name="Probst A.J."/>
            <person name="Thomas B.C."/>
            <person name="Singh A."/>
            <person name="Wilkins M.J."/>
            <person name="Karaoz U."/>
            <person name="Brodie E.L."/>
            <person name="Williams K.H."/>
            <person name="Hubbard S.S."/>
            <person name="Banfield J.F."/>
        </authorList>
    </citation>
    <scope>NUCLEOTIDE SEQUENCE [LARGE SCALE GENOMIC DNA]</scope>
</reference>
<comment type="caution">
    <text evidence="1">The sequence shown here is derived from an EMBL/GenBank/DDBJ whole genome shotgun (WGS) entry which is preliminary data.</text>
</comment>
<gene>
    <name evidence="1" type="ORF">A2556_01420</name>
</gene>
<dbReference type="Proteomes" id="UP000177140">
    <property type="component" value="Unassembled WGS sequence"/>
</dbReference>
<protein>
    <submittedName>
        <fullName evidence="1">Uncharacterized protein</fullName>
    </submittedName>
</protein>
<proteinExistence type="predicted"/>
<sequence length="135" mass="14888">MTEGNHLESEIADLSRQIEAKRLQLEQETGVMVEDREAVAEVIKDQLTSTDVETTVPVTVPVAKTTDDGDDYLDSLDESTAQVVNNLIAKLPEIGLAKTIALARETNPFYLDVLHDALTSRLYDELVAQGYLKKA</sequence>
<accession>A0A1G2QN61</accession>
<dbReference type="AlphaFoldDB" id="A0A1G2QN61"/>
<name>A0A1G2QN61_9BACT</name>